<gene>
    <name evidence="4" type="ORF">AB840_01850</name>
</gene>
<keyword evidence="2" id="KW-0812">Transmembrane</keyword>
<dbReference type="STRING" id="39029.BSR42_00845"/>
<dbReference type="EMBL" id="LEKT01000003">
    <property type="protein sequence ID" value="KMO87661.1"/>
    <property type="molecule type" value="Genomic_DNA"/>
</dbReference>
<evidence type="ECO:0000313" key="5">
    <source>
        <dbReference type="Proteomes" id="UP000036503"/>
    </source>
</evidence>
<dbReference type="PATRIC" id="fig|1122219.3.peg.1182"/>
<dbReference type="CDD" id="cd05237">
    <property type="entry name" value="UDP_invert_4-6DH_SDR_e"/>
    <property type="match status" value="1"/>
</dbReference>
<evidence type="ECO:0000256" key="2">
    <source>
        <dbReference type="SAM" id="Phobius"/>
    </source>
</evidence>
<accession>A0A0J6ZRT0</accession>
<keyword evidence="2" id="KW-1133">Transmembrane helix</keyword>
<feature type="transmembrane region" description="Helical" evidence="2">
    <location>
        <begin position="42"/>
        <end position="63"/>
    </location>
</feature>
<protein>
    <submittedName>
        <fullName evidence="4">Polysaccharide biosynthesis protein</fullName>
    </submittedName>
</protein>
<comment type="similarity">
    <text evidence="1">Belongs to the polysaccharide synthase family.</text>
</comment>
<feature type="domain" description="Polysaccharide biosynthesis protein CapD-like" evidence="3">
    <location>
        <begin position="283"/>
        <end position="565"/>
    </location>
</feature>
<keyword evidence="2" id="KW-0472">Membrane</keyword>
<dbReference type="FunCoup" id="A0A0J6ZRT0">
    <property type="interactions" value="67"/>
</dbReference>
<reference evidence="4 5" key="1">
    <citation type="submission" date="2015-06" db="EMBL/GenBank/DDBJ databases">
        <title>Draft genome sequence of beer spoilage bacterium Megasphaera cerevisiae type strain 20462.</title>
        <authorList>
            <person name="Kutumbaka K."/>
            <person name="Pasmowitz J."/>
            <person name="Mategko J."/>
            <person name="Reyes D."/>
            <person name="Friedrich A."/>
            <person name="Han S."/>
            <person name="Martens-Habbena W."/>
            <person name="Neal-McKinney J."/>
            <person name="Janagama H.K."/>
            <person name="Nadala C."/>
            <person name="Samadpour M."/>
        </authorList>
    </citation>
    <scope>NUCLEOTIDE SEQUENCE [LARGE SCALE GENOMIC DNA]</scope>
    <source>
        <strain evidence="4 5">DSM 20462</strain>
    </source>
</reference>
<organism evidence="4 5">
    <name type="scientific">Megasphaera cerevisiae DSM 20462</name>
    <dbReference type="NCBI Taxonomy" id="1122219"/>
    <lineage>
        <taxon>Bacteria</taxon>
        <taxon>Bacillati</taxon>
        <taxon>Bacillota</taxon>
        <taxon>Negativicutes</taxon>
        <taxon>Veillonellales</taxon>
        <taxon>Veillonellaceae</taxon>
        <taxon>Megasphaera</taxon>
    </lineage>
</organism>
<dbReference type="PANTHER" id="PTHR43318">
    <property type="entry name" value="UDP-N-ACETYLGLUCOSAMINE 4,6-DEHYDRATASE"/>
    <property type="match status" value="1"/>
</dbReference>
<dbReference type="InParanoid" id="A0A0J6ZRT0"/>
<dbReference type="Gene3D" id="3.40.50.720">
    <property type="entry name" value="NAD(P)-binding Rossmann-like Domain"/>
    <property type="match status" value="2"/>
</dbReference>
<dbReference type="Proteomes" id="UP000036503">
    <property type="component" value="Unassembled WGS sequence"/>
</dbReference>
<dbReference type="Pfam" id="PF02719">
    <property type="entry name" value="Polysacc_synt_2"/>
    <property type="match status" value="1"/>
</dbReference>
<feature type="transmembrane region" description="Helical" evidence="2">
    <location>
        <begin position="75"/>
        <end position="97"/>
    </location>
</feature>
<sequence>MRRYFLSGLLVLADIVLLVMVAFFSLYIRFDGNIEYKYIEQMTNALPFLLCAYLIMLGGSHLYTRIWRYAGMREVGAVLRAATGGAVLFYICMQIIGNPLPRSIYIITYLLATGGIGLGRLLLHYAILRFRQCARSDCETIPVLIVGAGDAGAVIAREISQFHKKSRKIVGFIDDDLQKQNHLMGGVRILGTRTDIPRIVHTHGVKEIIIAMPSVRHAVIRDIIEICAPLKCQINTLPGVYQLLDHEVLISRLHPVSIEDLLARDEIHLDTTHIQEYLTGKVVLVSGAGGSIGSEICRQVMRRKPKQLILMGHGENSIYLIHQELSQEYGTAHIVPVIASVRDLNQLEGVFGQYRPDVVFHAAAHKHVPLMEIQPMAAVVNNVFGTRNIAKAAGQYGAERFIMISTDKAVNPTSVMGATKQVAEKVVHVMNDTYPTTYITVRFGNVLGSRGSVIPLFRRQLAAGGPLTVTDPEMTRYFMTIPEASQLVLQAGAMGKGGEVFLLDMGEPVKIMDLARNMIRLSGYEPEQDIPIQITGLRPGEKLYEELLTAGEGTSKTAHTKIFEAPLEQVDGTWLKEKISAFMDCRNDMEVIHILQEIIPTYHPNHNV</sequence>
<name>A0A0J6ZRT0_9FIRM</name>
<feature type="transmembrane region" description="Helical" evidence="2">
    <location>
        <begin position="103"/>
        <end position="123"/>
    </location>
</feature>
<dbReference type="InterPro" id="IPR051203">
    <property type="entry name" value="Polysaccharide_Synthase-Rel"/>
</dbReference>
<feature type="transmembrane region" description="Helical" evidence="2">
    <location>
        <begin position="9"/>
        <end position="30"/>
    </location>
</feature>
<dbReference type="OrthoDB" id="9803111at2"/>
<keyword evidence="5" id="KW-1185">Reference proteome</keyword>
<dbReference type="Pfam" id="PF13727">
    <property type="entry name" value="CoA_binding_3"/>
    <property type="match status" value="1"/>
</dbReference>
<dbReference type="AlphaFoldDB" id="A0A0J6ZRT0"/>
<evidence type="ECO:0000313" key="4">
    <source>
        <dbReference type="EMBL" id="KMO87661.1"/>
    </source>
</evidence>
<proteinExistence type="inferred from homology"/>
<dbReference type="PANTHER" id="PTHR43318:SF1">
    <property type="entry name" value="POLYSACCHARIDE BIOSYNTHESIS PROTEIN EPSC-RELATED"/>
    <property type="match status" value="1"/>
</dbReference>
<comment type="caution">
    <text evidence="4">The sequence shown here is derived from an EMBL/GenBank/DDBJ whole genome shotgun (WGS) entry which is preliminary data.</text>
</comment>
<evidence type="ECO:0000259" key="3">
    <source>
        <dbReference type="Pfam" id="PF02719"/>
    </source>
</evidence>
<dbReference type="SUPFAM" id="SSF51735">
    <property type="entry name" value="NAD(P)-binding Rossmann-fold domains"/>
    <property type="match status" value="2"/>
</dbReference>
<dbReference type="InterPro" id="IPR036291">
    <property type="entry name" value="NAD(P)-bd_dom_sf"/>
</dbReference>
<evidence type="ECO:0000256" key="1">
    <source>
        <dbReference type="ARBA" id="ARBA00007430"/>
    </source>
</evidence>
<dbReference type="InterPro" id="IPR003869">
    <property type="entry name" value="Polysac_CapD-like"/>
</dbReference>